<sequence>MVGITRTLRHTTMNHQRLSARIYGVARPNFGTLERILWFVVVLALVGDLLTTYIGLRTGLTESNPIARGALAEFGFAALLGLKAFSLAVGFACRPLLPREYVALIPAGLALPWTIAVFVNLSLLV</sequence>
<protein>
    <recommendedName>
        <fullName evidence="2">DUF5658 domain-containing protein</fullName>
    </recommendedName>
</protein>
<feature type="transmembrane region" description="Helical" evidence="1">
    <location>
        <begin position="103"/>
        <end position="124"/>
    </location>
</feature>
<keyword evidence="1" id="KW-0472">Membrane</keyword>
<reference evidence="3 4" key="1">
    <citation type="journal article" date="2019" name="Int. J. Syst. Evol. Microbiol.">
        <title>The Global Catalogue of Microorganisms (GCM) 10K type strain sequencing project: providing services to taxonomists for standard genome sequencing and annotation.</title>
        <authorList>
            <consortium name="The Broad Institute Genomics Platform"/>
            <consortium name="The Broad Institute Genome Sequencing Center for Infectious Disease"/>
            <person name="Wu L."/>
            <person name="Ma J."/>
        </authorList>
    </citation>
    <scope>NUCLEOTIDE SEQUENCE [LARGE SCALE GENOMIC DNA]</scope>
    <source>
        <strain evidence="3 4">JCM 17504</strain>
    </source>
</reference>
<keyword evidence="4" id="KW-1185">Reference proteome</keyword>
<evidence type="ECO:0000256" key="1">
    <source>
        <dbReference type="SAM" id="Phobius"/>
    </source>
</evidence>
<gene>
    <name evidence="3" type="ORF">GCM10025751_07380</name>
</gene>
<proteinExistence type="predicted"/>
<feature type="domain" description="DUF5658" evidence="2">
    <location>
        <begin position="40"/>
        <end position="124"/>
    </location>
</feature>
<dbReference type="AlphaFoldDB" id="A0AAV3UD15"/>
<keyword evidence="1" id="KW-0812">Transmembrane</keyword>
<evidence type="ECO:0000313" key="4">
    <source>
        <dbReference type="Proteomes" id="UP001501729"/>
    </source>
</evidence>
<dbReference type="Pfam" id="PF18902">
    <property type="entry name" value="DUF5658"/>
    <property type="match status" value="1"/>
</dbReference>
<dbReference type="EMBL" id="BAABKX010000001">
    <property type="protein sequence ID" value="GAA5043129.1"/>
    <property type="molecule type" value="Genomic_DNA"/>
</dbReference>
<name>A0AAV3UD15_9EURY</name>
<evidence type="ECO:0000313" key="3">
    <source>
        <dbReference type="EMBL" id="GAA5043129.1"/>
    </source>
</evidence>
<comment type="caution">
    <text evidence="3">The sequence shown here is derived from an EMBL/GenBank/DDBJ whole genome shotgun (WGS) entry which is preliminary data.</text>
</comment>
<feature type="transmembrane region" description="Helical" evidence="1">
    <location>
        <begin position="76"/>
        <end position="97"/>
    </location>
</feature>
<dbReference type="InterPro" id="IPR043717">
    <property type="entry name" value="DUF5658"/>
</dbReference>
<organism evidence="3 4">
    <name type="scientific">Haladaptatus pallidirubidus</name>
    <dbReference type="NCBI Taxonomy" id="1008152"/>
    <lineage>
        <taxon>Archaea</taxon>
        <taxon>Methanobacteriati</taxon>
        <taxon>Methanobacteriota</taxon>
        <taxon>Stenosarchaea group</taxon>
        <taxon>Halobacteria</taxon>
        <taxon>Halobacteriales</taxon>
        <taxon>Haladaptataceae</taxon>
        <taxon>Haladaptatus</taxon>
    </lineage>
</organism>
<accession>A0AAV3UD15</accession>
<dbReference type="Proteomes" id="UP001501729">
    <property type="component" value="Unassembled WGS sequence"/>
</dbReference>
<evidence type="ECO:0000259" key="2">
    <source>
        <dbReference type="Pfam" id="PF18902"/>
    </source>
</evidence>
<feature type="transmembrane region" description="Helical" evidence="1">
    <location>
        <begin position="36"/>
        <end position="56"/>
    </location>
</feature>
<keyword evidence="1" id="KW-1133">Transmembrane helix</keyword>